<evidence type="ECO:0000256" key="2">
    <source>
        <dbReference type="ARBA" id="ARBA00006024"/>
    </source>
</evidence>
<sequence length="1116" mass="119727">MASPNIVTTSYLLGNLHCPSCVALIRSLLHDTYGDDVLWVSPNLVTSVVTVEHRGDSVASVRSMEKTLQDVGFDIFGVHTTADTTDLERGSQVELGESSRAMDSNSHFNSWFRSLWSRQSPSIMESAKAAHIENCQECQSDAARSPTPGQDADKGQLVQVITATSEYSDTKVMPQPLQQVIVEPELPSSSWRVTVSIGGMTCAVCVNTISDELNKNPWISHVAVNLVMNSATIDYTEENRTQDIVDAIEDLGYDAAIDKVINLQEQRVSADGRDIEIKVDGIFCSRCPERISTTLKSLGPNRLEILQEPSPANPILKLHYTPETPNFTIRHILRAIEAADTSLRTSIYHPPTLEERSRAIREKHQRSLLVREILTIIVAIPTFILGIVYMSLLPDTNPGKMYLMDPWASGLSRLDISLFILATPVYFLAADVFHVRAIKEVRTMWRSGSRIPVMQRFWKFGSMNMLISLGTSIAYFSSVAQMIVAAVSNRNHHSSEAEFYFDSVVFLTLFLLAGRLIEGYSKSKTGDAVESLGKLRPTTALLLEKDKTGAQVTTTIPIDQIDAGDVIRVPHGTSPAADGIIITGETSFDESSLTGESRPIKKAPGDQVFAGTVNKASAITVSVTGTSGRSMLDQIVQVVREGQTKRAPIEQIADVLTTYFVPVITLIAIVTWAVWMALGYSNMISDKEGDSAGGWVAFAFQFAIAVFVVACPCGLALAAPTAIFVGGGIAAKHGILAKGGGEAFEKASKIDCVVFDKTGTLTEGGAPQITDSAIFPDNEQASEAERRTLMSVLKAVEENSSHPIATAIVAFCGADTRAAEVEGLEELPGKGMKATYTDNTNETAAILVGNELLMRDASVGLSAHVSTLLETWKSEAKSIALVAMKSSAQDSWTLAAALSISDPIRREASAVIKALNSRGTQVWMLSGDNATTARAVAQLVGIPADNVLAEVLPSEKAAQISSLQASLHARGSTSRRAMVTMVGDGINDAPALATADVGIAIGSGSDVAISSAAFVLATSRLGAVVTLLDLSHAVFRRIRVNFAWAVIYNLLAVPVAAGCLYPITTAGGDHVRLDPVWAALAMALSSISVVLSSLSLRTRVPGVGFRYNKVVDEAEE</sequence>
<dbReference type="Gene3D" id="3.30.70.100">
    <property type="match status" value="2"/>
</dbReference>
<dbReference type="SFLD" id="SFLDF00027">
    <property type="entry name" value="p-type_atpase"/>
    <property type="match status" value="1"/>
</dbReference>
<keyword evidence="7" id="KW-1278">Translocase</keyword>
<dbReference type="Pfam" id="PF00122">
    <property type="entry name" value="E1-E2_ATPase"/>
    <property type="match status" value="1"/>
</dbReference>
<dbReference type="SFLD" id="SFLDG00002">
    <property type="entry name" value="C1.7:_P-type_atpase_like"/>
    <property type="match status" value="1"/>
</dbReference>
<dbReference type="SUPFAM" id="SSF56784">
    <property type="entry name" value="HAD-like"/>
    <property type="match status" value="1"/>
</dbReference>
<evidence type="ECO:0000313" key="12">
    <source>
        <dbReference type="EMBL" id="KAF7541533.1"/>
    </source>
</evidence>
<dbReference type="InterPro" id="IPR036163">
    <property type="entry name" value="HMA_dom_sf"/>
</dbReference>
<evidence type="ECO:0000256" key="10">
    <source>
        <dbReference type="RuleBase" id="RU362081"/>
    </source>
</evidence>
<dbReference type="Gene3D" id="2.70.150.10">
    <property type="entry name" value="Calcium-transporting ATPase, cytoplasmic transduction domain A"/>
    <property type="match status" value="1"/>
</dbReference>
<dbReference type="AlphaFoldDB" id="A0A9P5GZU6"/>
<dbReference type="InterPro" id="IPR059000">
    <property type="entry name" value="ATPase_P-type_domA"/>
</dbReference>
<dbReference type="InterPro" id="IPR036412">
    <property type="entry name" value="HAD-like_sf"/>
</dbReference>
<dbReference type="CDD" id="cd02094">
    <property type="entry name" value="P-type_ATPase_Cu-like"/>
    <property type="match status" value="1"/>
</dbReference>
<keyword evidence="5 10" id="KW-0547">Nucleotide-binding</keyword>
<dbReference type="InterPro" id="IPR023298">
    <property type="entry name" value="ATPase_P-typ_TM_dom_sf"/>
</dbReference>
<dbReference type="InterPro" id="IPR001757">
    <property type="entry name" value="P_typ_ATPase"/>
</dbReference>
<dbReference type="PANTHER" id="PTHR43520">
    <property type="entry name" value="ATP7, ISOFORM B"/>
    <property type="match status" value="1"/>
</dbReference>
<dbReference type="GO" id="GO:0043682">
    <property type="term" value="F:P-type divalent copper transporter activity"/>
    <property type="evidence" value="ECO:0007669"/>
    <property type="project" value="TreeGrafter"/>
</dbReference>
<evidence type="ECO:0000256" key="8">
    <source>
        <dbReference type="ARBA" id="ARBA00022989"/>
    </source>
</evidence>
<dbReference type="GO" id="GO:0005524">
    <property type="term" value="F:ATP binding"/>
    <property type="evidence" value="ECO:0007669"/>
    <property type="project" value="UniProtKB-UniRule"/>
</dbReference>
<feature type="transmembrane region" description="Helical" evidence="10">
    <location>
        <begin position="457"/>
        <end position="487"/>
    </location>
</feature>
<feature type="transmembrane region" description="Helical" evidence="10">
    <location>
        <begin position="1042"/>
        <end position="1064"/>
    </location>
</feature>
<feature type="transmembrane region" description="Helical" evidence="10">
    <location>
        <begin position="655"/>
        <end position="678"/>
    </location>
</feature>
<evidence type="ECO:0000256" key="1">
    <source>
        <dbReference type="ARBA" id="ARBA00004141"/>
    </source>
</evidence>
<dbReference type="SUPFAM" id="SSF81653">
    <property type="entry name" value="Calcium ATPase, transduction domain A"/>
    <property type="match status" value="1"/>
</dbReference>
<feature type="transmembrane region" description="Helical" evidence="10">
    <location>
        <begin position="698"/>
        <end position="725"/>
    </location>
</feature>
<dbReference type="NCBIfam" id="TIGR01525">
    <property type="entry name" value="ATPase-IB_hvy"/>
    <property type="match status" value="1"/>
</dbReference>
<dbReference type="CDD" id="cd00371">
    <property type="entry name" value="HMA"/>
    <property type="match status" value="1"/>
</dbReference>
<evidence type="ECO:0000259" key="11">
    <source>
        <dbReference type="PROSITE" id="PS50846"/>
    </source>
</evidence>
<dbReference type="PROSITE" id="PS50846">
    <property type="entry name" value="HMA_2"/>
    <property type="match status" value="2"/>
</dbReference>
<accession>A0A9P5GZU6</accession>
<dbReference type="GO" id="GO:0016020">
    <property type="term" value="C:membrane"/>
    <property type="evidence" value="ECO:0007669"/>
    <property type="project" value="UniProtKB-SubCell"/>
</dbReference>
<evidence type="ECO:0000256" key="4">
    <source>
        <dbReference type="ARBA" id="ARBA00022723"/>
    </source>
</evidence>
<dbReference type="PRINTS" id="PR00119">
    <property type="entry name" value="CATATPASE"/>
</dbReference>
<dbReference type="InterPro" id="IPR018303">
    <property type="entry name" value="ATPase_P-typ_P_site"/>
</dbReference>
<dbReference type="InterPro" id="IPR044492">
    <property type="entry name" value="P_typ_ATPase_HD_dom"/>
</dbReference>
<evidence type="ECO:0000256" key="9">
    <source>
        <dbReference type="ARBA" id="ARBA00023136"/>
    </source>
</evidence>
<gene>
    <name evidence="12" type="ORF">G7Z17_g11954</name>
</gene>
<feature type="transmembrane region" description="Helical" evidence="10">
    <location>
        <begin position="416"/>
        <end position="436"/>
    </location>
</feature>
<dbReference type="SUPFAM" id="SSF81665">
    <property type="entry name" value="Calcium ATPase, transmembrane domain M"/>
    <property type="match status" value="1"/>
</dbReference>
<dbReference type="InterPro" id="IPR023299">
    <property type="entry name" value="ATPase_P-typ_cyto_dom_N"/>
</dbReference>
<keyword evidence="6 10" id="KW-0067">ATP-binding</keyword>
<feature type="transmembrane region" description="Helical" evidence="10">
    <location>
        <begin position="499"/>
        <end position="517"/>
    </location>
</feature>
<dbReference type="PROSITE" id="PS00154">
    <property type="entry name" value="ATPASE_E1_E2"/>
    <property type="match status" value="1"/>
</dbReference>
<comment type="similarity">
    <text evidence="2 10">Belongs to the cation transport ATPase (P-type) (TC 3.A.3) family. Type IB subfamily.</text>
</comment>
<comment type="subcellular location">
    <subcellularLocation>
        <location evidence="1">Membrane</location>
        <topology evidence="1">Multi-pass membrane protein</topology>
    </subcellularLocation>
</comment>
<reference evidence="12" key="1">
    <citation type="submission" date="2020-03" db="EMBL/GenBank/DDBJ databases">
        <title>Draft Genome Sequence of Cylindrodendrum hubeiense.</title>
        <authorList>
            <person name="Buettner E."/>
            <person name="Kellner H."/>
        </authorList>
    </citation>
    <scope>NUCLEOTIDE SEQUENCE</scope>
    <source>
        <strain evidence="12">IHI 201604</strain>
    </source>
</reference>
<name>A0A9P5GZU6_9HYPO</name>
<dbReference type="SFLD" id="SFLDS00003">
    <property type="entry name" value="Haloacid_Dehalogenase"/>
    <property type="match status" value="1"/>
</dbReference>
<feature type="domain" description="HMA" evidence="11">
    <location>
        <begin position="191"/>
        <end position="256"/>
    </location>
</feature>
<dbReference type="GO" id="GO:0055070">
    <property type="term" value="P:copper ion homeostasis"/>
    <property type="evidence" value="ECO:0007669"/>
    <property type="project" value="TreeGrafter"/>
</dbReference>
<feature type="domain" description="HMA" evidence="11">
    <location>
        <begin position="7"/>
        <end position="76"/>
    </location>
</feature>
<dbReference type="GO" id="GO:0005507">
    <property type="term" value="F:copper ion binding"/>
    <property type="evidence" value="ECO:0007669"/>
    <property type="project" value="TreeGrafter"/>
</dbReference>
<evidence type="ECO:0000256" key="6">
    <source>
        <dbReference type="ARBA" id="ARBA00022840"/>
    </source>
</evidence>
<dbReference type="InterPro" id="IPR008250">
    <property type="entry name" value="ATPase_P-typ_transduc_dom_A_sf"/>
</dbReference>
<proteinExistence type="inferred from homology"/>
<dbReference type="PANTHER" id="PTHR43520:SF32">
    <property type="entry name" value="COPPER RESISTANCE P-TYPE ATPASE (EUROFUNG)"/>
    <property type="match status" value="1"/>
</dbReference>
<dbReference type="SUPFAM" id="SSF55008">
    <property type="entry name" value="HMA, heavy metal-associated domain"/>
    <property type="match status" value="2"/>
</dbReference>
<feature type="transmembrane region" description="Helical" evidence="10">
    <location>
        <begin position="1076"/>
        <end position="1096"/>
    </location>
</feature>
<dbReference type="Gene3D" id="3.40.50.1000">
    <property type="entry name" value="HAD superfamily/HAD-like"/>
    <property type="match status" value="1"/>
</dbReference>
<dbReference type="InterPro" id="IPR006121">
    <property type="entry name" value="HMA_dom"/>
</dbReference>
<comment type="caution">
    <text evidence="12">The sequence shown here is derived from an EMBL/GenBank/DDBJ whole genome shotgun (WGS) entry which is preliminary data.</text>
</comment>
<dbReference type="NCBIfam" id="TIGR01494">
    <property type="entry name" value="ATPase_P-type"/>
    <property type="match status" value="2"/>
</dbReference>
<dbReference type="EMBL" id="JAANBB010000492">
    <property type="protein sequence ID" value="KAF7541533.1"/>
    <property type="molecule type" value="Genomic_DNA"/>
</dbReference>
<dbReference type="FunFam" id="3.30.70.100:FF:000043">
    <property type="entry name" value="Copper-transporting ATPase 2"/>
    <property type="match status" value="1"/>
</dbReference>
<dbReference type="OrthoDB" id="432719at2759"/>
<dbReference type="PRINTS" id="PR00120">
    <property type="entry name" value="HATPASE"/>
</dbReference>
<dbReference type="InterPro" id="IPR023214">
    <property type="entry name" value="HAD_sf"/>
</dbReference>
<feature type="transmembrane region" description="Helical" evidence="10">
    <location>
        <begin position="368"/>
        <end position="392"/>
    </location>
</feature>
<dbReference type="GO" id="GO:0016887">
    <property type="term" value="F:ATP hydrolysis activity"/>
    <property type="evidence" value="ECO:0007669"/>
    <property type="project" value="InterPro"/>
</dbReference>
<evidence type="ECO:0000256" key="5">
    <source>
        <dbReference type="ARBA" id="ARBA00022741"/>
    </source>
</evidence>
<keyword evidence="8 10" id="KW-1133">Transmembrane helix</keyword>
<protein>
    <recommendedName>
        <fullName evidence="11">HMA domain-containing protein</fullName>
    </recommendedName>
</protein>
<keyword evidence="4 10" id="KW-0479">Metal-binding</keyword>
<dbReference type="Pfam" id="PF00403">
    <property type="entry name" value="HMA"/>
    <property type="match status" value="1"/>
</dbReference>
<evidence type="ECO:0000313" key="13">
    <source>
        <dbReference type="Proteomes" id="UP000722485"/>
    </source>
</evidence>
<organism evidence="12 13">
    <name type="scientific">Cylindrodendrum hubeiense</name>
    <dbReference type="NCBI Taxonomy" id="595255"/>
    <lineage>
        <taxon>Eukaryota</taxon>
        <taxon>Fungi</taxon>
        <taxon>Dikarya</taxon>
        <taxon>Ascomycota</taxon>
        <taxon>Pezizomycotina</taxon>
        <taxon>Sordariomycetes</taxon>
        <taxon>Hypocreomycetidae</taxon>
        <taxon>Hypocreales</taxon>
        <taxon>Nectriaceae</taxon>
        <taxon>Cylindrodendrum</taxon>
    </lineage>
</organism>
<dbReference type="Pfam" id="PF00702">
    <property type="entry name" value="Hydrolase"/>
    <property type="match status" value="1"/>
</dbReference>
<dbReference type="InterPro" id="IPR027256">
    <property type="entry name" value="P-typ_ATPase_IB"/>
</dbReference>
<dbReference type="Proteomes" id="UP000722485">
    <property type="component" value="Unassembled WGS sequence"/>
</dbReference>
<dbReference type="Gene3D" id="3.40.1110.10">
    <property type="entry name" value="Calcium-transporting ATPase, cytoplasmic domain N"/>
    <property type="match status" value="1"/>
</dbReference>
<keyword evidence="9 10" id="KW-0472">Membrane</keyword>
<keyword evidence="13" id="KW-1185">Reference proteome</keyword>
<evidence type="ECO:0000256" key="7">
    <source>
        <dbReference type="ARBA" id="ARBA00022967"/>
    </source>
</evidence>
<dbReference type="FunFam" id="2.70.150.10:FF:000068">
    <property type="entry name" value="Copper resistance-associated P-type ATPase"/>
    <property type="match status" value="1"/>
</dbReference>
<keyword evidence="3 10" id="KW-0812">Transmembrane</keyword>
<evidence type="ECO:0000256" key="3">
    <source>
        <dbReference type="ARBA" id="ARBA00022692"/>
    </source>
</evidence>